<dbReference type="EMBL" id="CP147250">
    <property type="protein sequence ID" value="WYJ80885.1"/>
    <property type="molecule type" value="Genomic_DNA"/>
</dbReference>
<evidence type="ECO:0000313" key="1">
    <source>
        <dbReference type="EMBL" id="WYJ80885.1"/>
    </source>
</evidence>
<name>A0ABZ2T0I6_9ENTE</name>
<dbReference type="Proteomes" id="UP000664360">
    <property type="component" value="Chromosome"/>
</dbReference>
<reference evidence="1 2" key="1">
    <citation type="submission" date="2021-03" db="EMBL/GenBank/DDBJ databases">
        <authorList>
            <person name="Gilmore M.S."/>
            <person name="Schwartzman J."/>
            <person name="Van Tyne D."/>
            <person name="Martin M."/>
            <person name="Earl A.M."/>
            <person name="Manson A.L."/>
            <person name="Straub T."/>
            <person name="Salamzade R."/>
            <person name="Saavedra J."/>
            <person name="Lebreton F."/>
            <person name="Prichula J."/>
            <person name="Schaufler K."/>
            <person name="Gaca A."/>
            <person name="Sgardioli B."/>
            <person name="Wagenaar J."/>
            <person name="Strong T."/>
        </authorList>
    </citation>
    <scope>NUCLEOTIDE SEQUENCE [LARGE SCALE GENOMIC DNA]</scope>
    <source>
        <strain evidence="1 2">DIV1094</strain>
    </source>
</reference>
<accession>A0ABZ2T0I6</accession>
<keyword evidence="2" id="KW-1185">Reference proteome</keyword>
<sequence length="99" mass="11974">MELHFKEFLLITQKLNEHQITPLLLGSLGLSYRLASKRYRYPRSWRPTWLGWAAPDKDRLYNWQTNKFYVIKKIRLQERTYHKNAILLINLFPSVLLSI</sequence>
<reference evidence="1 2" key="2">
    <citation type="submission" date="2024-03" db="EMBL/GenBank/DDBJ databases">
        <title>The Genome Sequence of Enterococcus sp. DIV1094.</title>
        <authorList>
            <consortium name="The Broad Institute Genomics Platform"/>
            <consortium name="The Broad Institute Microbial Omics Core"/>
            <consortium name="The Broad Institute Genomic Center for Infectious Diseases"/>
            <person name="Earl A."/>
            <person name="Manson A."/>
            <person name="Gilmore M."/>
            <person name="Schwartman J."/>
            <person name="Shea T."/>
            <person name="Abouelleil A."/>
            <person name="Cao P."/>
            <person name="Chapman S."/>
            <person name="Cusick C."/>
            <person name="Young S."/>
            <person name="Neafsey D."/>
            <person name="Nusbaum C."/>
            <person name="Birren B."/>
        </authorList>
    </citation>
    <scope>NUCLEOTIDE SEQUENCE [LARGE SCALE GENOMIC DNA]</scope>
    <source>
        <strain evidence="1 2">DIV1094</strain>
    </source>
</reference>
<gene>
    <name evidence="1" type="ORF">DOK79_002469</name>
</gene>
<protein>
    <submittedName>
        <fullName evidence="1">Uncharacterized protein</fullName>
    </submittedName>
</protein>
<organism evidence="1 2">
    <name type="scientific">Candidatus Enterococcus mangumiae</name>
    <dbReference type="NCBI Taxonomy" id="2230878"/>
    <lineage>
        <taxon>Bacteria</taxon>
        <taxon>Bacillati</taxon>
        <taxon>Bacillota</taxon>
        <taxon>Bacilli</taxon>
        <taxon>Lactobacillales</taxon>
        <taxon>Enterococcaceae</taxon>
        <taxon>Enterococcus</taxon>
    </lineage>
</organism>
<proteinExistence type="predicted"/>
<evidence type="ECO:0000313" key="2">
    <source>
        <dbReference type="Proteomes" id="UP000664360"/>
    </source>
</evidence>